<organism evidence="1 2">
    <name type="scientific">Dactylosporangium matsuzakiense</name>
    <dbReference type="NCBI Taxonomy" id="53360"/>
    <lineage>
        <taxon>Bacteria</taxon>
        <taxon>Bacillati</taxon>
        <taxon>Actinomycetota</taxon>
        <taxon>Actinomycetes</taxon>
        <taxon>Micromonosporales</taxon>
        <taxon>Micromonosporaceae</taxon>
        <taxon>Dactylosporangium</taxon>
    </lineage>
</organism>
<dbReference type="Proteomes" id="UP001143480">
    <property type="component" value="Unassembled WGS sequence"/>
</dbReference>
<dbReference type="AlphaFoldDB" id="A0A9W6NKB7"/>
<protein>
    <submittedName>
        <fullName evidence="1">Uncharacterized protein</fullName>
    </submittedName>
</protein>
<accession>A0A9W6NKB7</accession>
<reference evidence="1" key="1">
    <citation type="journal article" date="2014" name="Int. J. Syst. Evol. Microbiol.">
        <title>Complete genome sequence of Corynebacterium casei LMG S-19264T (=DSM 44701T), isolated from a smear-ripened cheese.</title>
        <authorList>
            <consortium name="US DOE Joint Genome Institute (JGI-PGF)"/>
            <person name="Walter F."/>
            <person name="Albersmeier A."/>
            <person name="Kalinowski J."/>
            <person name="Ruckert C."/>
        </authorList>
    </citation>
    <scope>NUCLEOTIDE SEQUENCE</scope>
    <source>
        <strain evidence="1">VKM Ac-1321</strain>
    </source>
</reference>
<name>A0A9W6NKB7_9ACTN</name>
<dbReference type="EMBL" id="BSFP01000005">
    <property type="protein sequence ID" value="GLK99907.1"/>
    <property type="molecule type" value="Genomic_DNA"/>
</dbReference>
<sequence length="75" mass="8452">MEREAMMTVIQESGGTDFRLVCDGCGNAVEHLGVNLHNWELAWSFVKRHGWIGDRSRRGPHGCPRCTVRAARTID</sequence>
<reference evidence="1" key="2">
    <citation type="submission" date="2023-01" db="EMBL/GenBank/DDBJ databases">
        <authorList>
            <person name="Sun Q."/>
            <person name="Evtushenko L."/>
        </authorList>
    </citation>
    <scope>NUCLEOTIDE SEQUENCE</scope>
    <source>
        <strain evidence="1">VKM Ac-1321</strain>
    </source>
</reference>
<evidence type="ECO:0000313" key="2">
    <source>
        <dbReference type="Proteomes" id="UP001143480"/>
    </source>
</evidence>
<comment type="caution">
    <text evidence="1">The sequence shown here is derived from an EMBL/GenBank/DDBJ whole genome shotgun (WGS) entry which is preliminary data.</text>
</comment>
<evidence type="ECO:0000313" key="1">
    <source>
        <dbReference type="EMBL" id="GLK99907.1"/>
    </source>
</evidence>
<keyword evidence="2" id="KW-1185">Reference proteome</keyword>
<gene>
    <name evidence="1" type="ORF">GCM10017581_016480</name>
</gene>
<proteinExistence type="predicted"/>